<accession>A0ABP8XJ49</accession>
<proteinExistence type="predicted"/>
<organism evidence="1 2">
    <name type="scientific">Kocuria gwangalliensis</name>
    <dbReference type="NCBI Taxonomy" id="501592"/>
    <lineage>
        <taxon>Bacteria</taxon>
        <taxon>Bacillati</taxon>
        <taxon>Actinomycetota</taxon>
        <taxon>Actinomycetes</taxon>
        <taxon>Micrococcales</taxon>
        <taxon>Micrococcaceae</taxon>
        <taxon>Kocuria</taxon>
    </lineage>
</organism>
<evidence type="ECO:0000313" key="1">
    <source>
        <dbReference type="EMBL" id="GAA4707138.1"/>
    </source>
</evidence>
<name>A0ABP8XJ49_9MICC</name>
<dbReference type="Proteomes" id="UP001501446">
    <property type="component" value="Unassembled WGS sequence"/>
</dbReference>
<reference evidence="2" key="1">
    <citation type="journal article" date="2019" name="Int. J. Syst. Evol. Microbiol.">
        <title>The Global Catalogue of Microorganisms (GCM) 10K type strain sequencing project: providing services to taxonomists for standard genome sequencing and annotation.</title>
        <authorList>
            <consortium name="The Broad Institute Genomics Platform"/>
            <consortium name="The Broad Institute Genome Sequencing Center for Infectious Disease"/>
            <person name="Wu L."/>
            <person name="Ma J."/>
        </authorList>
    </citation>
    <scope>NUCLEOTIDE SEQUENCE [LARGE SCALE GENOMIC DNA]</scope>
    <source>
        <strain evidence="2">JCM 18958</strain>
    </source>
</reference>
<gene>
    <name evidence="1" type="ORF">GCM10025781_27190</name>
</gene>
<evidence type="ECO:0000313" key="2">
    <source>
        <dbReference type="Proteomes" id="UP001501446"/>
    </source>
</evidence>
<comment type="caution">
    <text evidence="1">The sequence shown here is derived from an EMBL/GenBank/DDBJ whole genome shotgun (WGS) entry which is preliminary data.</text>
</comment>
<dbReference type="EMBL" id="BAABLN010000065">
    <property type="protein sequence ID" value="GAA4707138.1"/>
    <property type="molecule type" value="Genomic_DNA"/>
</dbReference>
<sequence>MLNDAHYRFVCAHGRILSGPAHRPAIRHVVERIVVALHHFSGNARDHVRAG</sequence>
<protein>
    <submittedName>
        <fullName evidence="1">Uncharacterized protein</fullName>
    </submittedName>
</protein>
<keyword evidence="2" id="KW-1185">Reference proteome</keyword>